<organism evidence="9 10">
    <name type="scientific">Peribacillus saganii</name>
    <dbReference type="NCBI Taxonomy" id="2303992"/>
    <lineage>
        <taxon>Bacteria</taxon>
        <taxon>Bacillati</taxon>
        <taxon>Bacillota</taxon>
        <taxon>Bacilli</taxon>
        <taxon>Bacillales</taxon>
        <taxon>Bacillaceae</taxon>
        <taxon>Peribacillus</taxon>
    </lineage>
</organism>
<dbReference type="NCBIfam" id="NF003606">
    <property type="entry name" value="PRK05257.2-1"/>
    <property type="match status" value="1"/>
</dbReference>
<comment type="similarity">
    <text evidence="8">Belongs to the MQO family.</text>
</comment>
<keyword evidence="10" id="KW-1185">Reference proteome</keyword>
<dbReference type="Proteomes" id="UP000264541">
    <property type="component" value="Unassembled WGS sequence"/>
</dbReference>
<dbReference type="SUPFAM" id="SSF51905">
    <property type="entry name" value="FAD/NAD(P)-binding domain"/>
    <property type="match status" value="1"/>
</dbReference>
<dbReference type="EMBL" id="QVTE01000020">
    <property type="protein sequence ID" value="RFU69847.1"/>
    <property type="molecule type" value="Genomic_DNA"/>
</dbReference>
<dbReference type="GO" id="GO:0047545">
    <property type="term" value="F:(S)-2-hydroxyglutarate dehydrogenase activity"/>
    <property type="evidence" value="ECO:0007669"/>
    <property type="project" value="TreeGrafter"/>
</dbReference>
<dbReference type="NCBIfam" id="NF009875">
    <property type="entry name" value="PRK13339.1"/>
    <property type="match status" value="1"/>
</dbReference>
<keyword evidence="5 8" id="KW-0285">Flavoprotein</keyword>
<dbReference type="PANTHER" id="PTHR43104:SF2">
    <property type="entry name" value="L-2-HYDROXYGLUTARATE DEHYDROGENASE, MITOCHONDRIAL"/>
    <property type="match status" value="1"/>
</dbReference>
<dbReference type="GO" id="GO:0006099">
    <property type="term" value="P:tricarboxylic acid cycle"/>
    <property type="evidence" value="ECO:0007669"/>
    <property type="project" value="UniProtKB-UniRule"/>
</dbReference>
<dbReference type="InterPro" id="IPR006231">
    <property type="entry name" value="MQO"/>
</dbReference>
<evidence type="ECO:0000256" key="3">
    <source>
        <dbReference type="ARBA" id="ARBA00005012"/>
    </source>
</evidence>
<name>A0A372LQP4_9BACI</name>
<reference evidence="9 10" key="1">
    <citation type="submission" date="2018-08" db="EMBL/GenBank/DDBJ databases">
        <title>Bacillus chawlae sp. nov., Bacillus glennii sp. nov., and Bacillus saganii sp. nov. Isolated from the Vehicle Assembly Building at Kennedy Space Center where the Viking Spacecraft were Assembled.</title>
        <authorList>
            <person name="Seuylemezian A."/>
            <person name="Vaishampayan P."/>
        </authorList>
    </citation>
    <scope>NUCLEOTIDE SEQUENCE [LARGE SCALE GENOMIC DNA]</scope>
    <source>
        <strain evidence="9 10">V47-23a</strain>
    </source>
</reference>
<keyword evidence="4 8" id="KW-0816">Tricarboxylic acid cycle</keyword>
<evidence type="ECO:0000256" key="8">
    <source>
        <dbReference type="HAMAP-Rule" id="MF_00212"/>
    </source>
</evidence>
<dbReference type="NCBIfam" id="TIGR01320">
    <property type="entry name" value="mal_quin_oxido"/>
    <property type="match status" value="1"/>
</dbReference>
<comment type="caution">
    <text evidence="9">The sequence shown here is derived from an EMBL/GenBank/DDBJ whole genome shotgun (WGS) entry which is preliminary data.</text>
</comment>
<dbReference type="NCBIfam" id="NF003603">
    <property type="entry name" value="PRK05257.1-1"/>
    <property type="match status" value="1"/>
</dbReference>
<evidence type="ECO:0000256" key="1">
    <source>
        <dbReference type="ARBA" id="ARBA00001139"/>
    </source>
</evidence>
<dbReference type="GO" id="GO:0008924">
    <property type="term" value="F:L-malate dehydrogenase (quinone) activity"/>
    <property type="evidence" value="ECO:0007669"/>
    <property type="project" value="UniProtKB-UniRule"/>
</dbReference>
<keyword evidence="7 8" id="KW-0560">Oxidoreductase</keyword>
<evidence type="ECO:0000256" key="2">
    <source>
        <dbReference type="ARBA" id="ARBA00001974"/>
    </source>
</evidence>
<dbReference type="NCBIfam" id="NF003608">
    <property type="entry name" value="PRK05257.2-4"/>
    <property type="match status" value="1"/>
</dbReference>
<comment type="pathway">
    <text evidence="3 8">Carbohydrate metabolism; tricarboxylic acid cycle; oxaloacetate from (S)-malate (quinone route): step 1/1.</text>
</comment>
<proteinExistence type="inferred from homology"/>
<evidence type="ECO:0000256" key="7">
    <source>
        <dbReference type="ARBA" id="ARBA00023002"/>
    </source>
</evidence>
<evidence type="ECO:0000313" key="9">
    <source>
        <dbReference type="EMBL" id="RFU69847.1"/>
    </source>
</evidence>
<evidence type="ECO:0000256" key="4">
    <source>
        <dbReference type="ARBA" id="ARBA00022532"/>
    </source>
</evidence>
<comment type="catalytic activity">
    <reaction evidence="1 8">
        <text>(S)-malate + a quinone = a quinol + oxaloacetate</text>
        <dbReference type="Rhea" id="RHEA:46012"/>
        <dbReference type="ChEBI" id="CHEBI:15589"/>
        <dbReference type="ChEBI" id="CHEBI:16452"/>
        <dbReference type="ChEBI" id="CHEBI:24646"/>
        <dbReference type="ChEBI" id="CHEBI:132124"/>
        <dbReference type="EC" id="1.1.5.4"/>
    </reaction>
</comment>
<dbReference type="UniPathway" id="UPA00223">
    <property type="reaction ID" value="UER01008"/>
</dbReference>
<gene>
    <name evidence="8" type="primary">mqo</name>
    <name evidence="9" type="ORF">D0469_08535</name>
</gene>
<dbReference type="EC" id="1.1.5.4" evidence="8"/>
<protein>
    <recommendedName>
        <fullName evidence="8">Probable malate:quinone oxidoreductase</fullName>
        <ecNumber evidence="8">1.1.5.4</ecNumber>
    </recommendedName>
    <alternativeName>
        <fullName evidence="8">MQO</fullName>
    </alternativeName>
    <alternativeName>
        <fullName evidence="8">Malate dehydrogenase [quinone]</fullName>
    </alternativeName>
</protein>
<evidence type="ECO:0000313" key="10">
    <source>
        <dbReference type="Proteomes" id="UP000264541"/>
    </source>
</evidence>
<dbReference type="NCBIfam" id="NF003605">
    <property type="entry name" value="PRK05257.1-4"/>
    <property type="match status" value="1"/>
</dbReference>
<accession>A0A372LQP4</accession>
<dbReference type="AlphaFoldDB" id="A0A372LQP4"/>
<dbReference type="InterPro" id="IPR036188">
    <property type="entry name" value="FAD/NAD-bd_sf"/>
</dbReference>
<dbReference type="OrthoDB" id="9763983at2"/>
<evidence type="ECO:0000256" key="5">
    <source>
        <dbReference type="ARBA" id="ARBA00022630"/>
    </source>
</evidence>
<dbReference type="NCBIfam" id="NF003610">
    <property type="entry name" value="PRK05257.3-1"/>
    <property type="match status" value="1"/>
</dbReference>
<dbReference type="NCBIfam" id="NF003611">
    <property type="entry name" value="PRK05257.3-2"/>
    <property type="match status" value="1"/>
</dbReference>
<keyword evidence="6 8" id="KW-0274">FAD</keyword>
<dbReference type="NCBIfam" id="NF003604">
    <property type="entry name" value="PRK05257.1-3"/>
    <property type="match status" value="1"/>
</dbReference>
<dbReference type="RefSeq" id="WP_117326328.1">
    <property type="nucleotide sequence ID" value="NZ_QVTE01000020.1"/>
</dbReference>
<comment type="cofactor">
    <cofactor evidence="2 8">
        <name>FAD</name>
        <dbReference type="ChEBI" id="CHEBI:57692"/>
    </cofactor>
</comment>
<sequence>MSSIQKTTDVILIGAGIMSATLGTLLKELVPEWNIKVFEKLEKAGEESSNEWNNAGTGHAALCELNYTVEKPDGSIDISKAIKINEQFQVSTQFWSYLVNSKLINNPQEFIMPLPHMSMVQGEENVTFLKKRFKALSNNPLFKGMEFSNDPAKLVEWIPLIMEGRTSNEPIAATKIDSGTDVNFGALTRMLFDHLQTKNVDIKYNHSVENIKRTSDGSWELKVRNVFSGSVKHHRAKFVFIGGGGGSLHLLQKTGIPESKHIGGFPVSGIFMVCNNPEVVAQHHAKVYGKAKVGAPPMSVPHLDTRFIENKKSLLFGPFAGFSPKFLKTGSMFDLVTSVKPSNVLTMLAAGAKEMSLTKYLIQQVMLSKEQRMEELREFIPNAKSEDWDLVVAGQRVQVIKDTEAGGKGTLQFGTEVITAADGSIAALLGASPGASTAVHVMLEVIKKCFPQEMQEWEPKIKEMIPSYGLSLMENPALLQKVHTSTAQALCQRKNEPVYS</sequence>
<evidence type="ECO:0000256" key="6">
    <source>
        <dbReference type="ARBA" id="ARBA00022827"/>
    </source>
</evidence>
<dbReference type="Pfam" id="PF06039">
    <property type="entry name" value="Mqo"/>
    <property type="match status" value="1"/>
</dbReference>
<dbReference type="HAMAP" id="MF_00212">
    <property type="entry name" value="MQO"/>
    <property type="match status" value="1"/>
</dbReference>
<dbReference type="PANTHER" id="PTHR43104">
    <property type="entry name" value="L-2-HYDROXYGLUTARATE DEHYDROGENASE, MITOCHONDRIAL"/>
    <property type="match status" value="1"/>
</dbReference>